<evidence type="ECO:0000256" key="1">
    <source>
        <dbReference type="ARBA" id="ARBA00001933"/>
    </source>
</evidence>
<dbReference type="PIRSF" id="PIRSF000521">
    <property type="entry name" value="Transaminase_4ab_Lys_Orn"/>
    <property type="match status" value="1"/>
</dbReference>
<dbReference type="Pfam" id="PF00202">
    <property type="entry name" value="Aminotran_3"/>
    <property type="match status" value="1"/>
</dbReference>
<proteinExistence type="inferred from homology"/>
<dbReference type="RefSeq" id="WP_054596127.1">
    <property type="nucleotide sequence ID" value="NZ_CP012830.1"/>
</dbReference>
<sequence>MLLNRLVDDCYKHWTPSAAKLYRIANTGIERSAEGAIVTDHRGKHFIDCACSYGIFLVGHQNPQVKYASQRQLNRMAWQPEGLTHNSQHQLSETLKRLAPGEWGDVRYTMTGAEAIEQTLRYALKRQLPRKRIVVMRNAYHGKTLTTMAILGQQYQSNQHGLNRVMVDFIPYGDFAALEHAITDQVAAVYIEPILGGAHLTLPEAGYNTRIRELCSAHGCLMIADEIQTAFGRCGKWFAVDYDNVVPDIMVLSKGLTGGYAAIAAVMYSRALIDRQPLDPLEDQVCGQGGLPYACETALAAIHAIEEGQLIEKSQAASTQLCQGLQLLAEAYPQIISDAPAIGLMTGLRLKGAVWENLISMELSKRGVHSGHSLNEKASAPVLRFYPPLTISTAQVSQVLKALEESLEAVASKPRWMLKLMTPIIRNLYRIPYAMTPRSADR</sequence>
<name>A0A0N9WKQ8_PSEFL</name>
<dbReference type="GO" id="GO:0030170">
    <property type="term" value="F:pyridoxal phosphate binding"/>
    <property type="evidence" value="ECO:0007669"/>
    <property type="project" value="InterPro"/>
</dbReference>
<dbReference type="SUPFAM" id="SSF53383">
    <property type="entry name" value="PLP-dependent transferases"/>
    <property type="match status" value="1"/>
</dbReference>
<dbReference type="GO" id="GO:0042802">
    <property type="term" value="F:identical protein binding"/>
    <property type="evidence" value="ECO:0007669"/>
    <property type="project" value="TreeGrafter"/>
</dbReference>
<dbReference type="AlphaFoldDB" id="A0A0N9WKQ8"/>
<dbReference type="EMBL" id="CP012830">
    <property type="protein sequence ID" value="ALI02835.1"/>
    <property type="molecule type" value="Genomic_DNA"/>
</dbReference>
<dbReference type="GO" id="GO:0008483">
    <property type="term" value="F:transaminase activity"/>
    <property type="evidence" value="ECO:0007669"/>
    <property type="project" value="UniProtKB-KW"/>
</dbReference>
<evidence type="ECO:0000313" key="6">
    <source>
        <dbReference type="EMBL" id="ALI02835.1"/>
    </source>
</evidence>
<dbReference type="PROSITE" id="PS00600">
    <property type="entry name" value="AA_TRANSFER_CLASS_3"/>
    <property type="match status" value="1"/>
</dbReference>
<dbReference type="InterPro" id="IPR015422">
    <property type="entry name" value="PyrdxlP-dep_Trfase_small"/>
</dbReference>
<evidence type="ECO:0000256" key="3">
    <source>
        <dbReference type="ARBA" id="ARBA00022679"/>
    </source>
</evidence>
<keyword evidence="3 6" id="KW-0808">Transferase</keyword>
<dbReference type="InterPro" id="IPR015424">
    <property type="entry name" value="PyrdxlP-dep_Trfase"/>
</dbReference>
<evidence type="ECO:0000256" key="5">
    <source>
        <dbReference type="RuleBase" id="RU003560"/>
    </source>
</evidence>
<dbReference type="Proteomes" id="UP000066487">
    <property type="component" value="Chromosome"/>
</dbReference>
<evidence type="ECO:0000256" key="4">
    <source>
        <dbReference type="ARBA" id="ARBA00022898"/>
    </source>
</evidence>
<dbReference type="PANTHER" id="PTHR11986">
    <property type="entry name" value="AMINOTRANSFERASE CLASS III"/>
    <property type="match status" value="1"/>
</dbReference>
<comment type="cofactor">
    <cofactor evidence="1">
        <name>pyridoxal 5'-phosphate</name>
        <dbReference type="ChEBI" id="CHEBI:597326"/>
    </cofactor>
</comment>
<reference evidence="7" key="1">
    <citation type="submission" date="2015-09" db="EMBL/GenBank/DDBJ databases">
        <title>Whole genome sequence of Pseudomonas fluorescens FW300-N2E3.</title>
        <authorList>
            <person name="Ray J."/>
            <person name="Melnyk R."/>
            <person name="Deutschbauer A."/>
        </authorList>
    </citation>
    <scope>NUCLEOTIDE SEQUENCE [LARGE SCALE GENOMIC DNA]</scope>
    <source>
        <strain evidence="7">FW300-N2E3</strain>
    </source>
</reference>
<keyword evidence="2 6" id="KW-0032">Aminotransferase</keyword>
<gene>
    <name evidence="6" type="ORF">AO353_17755</name>
</gene>
<dbReference type="InterPro" id="IPR049704">
    <property type="entry name" value="Aminotrans_3_PPA_site"/>
</dbReference>
<dbReference type="Gene3D" id="3.40.640.10">
    <property type="entry name" value="Type I PLP-dependent aspartate aminotransferase-like (Major domain)"/>
    <property type="match status" value="1"/>
</dbReference>
<evidence type="ECO:0000313" key="7">
    <source>
        <dbReference type="Proteomes" id="UP000066487"/>
    </source>
</evidence>
<dbReference type="InterPro" id="IPR005814">
    <property type="entry name" value="Aminotrans_3"/>
</dbReference>
<comment type="similarity">
    <text evidence="5">Belongs to the class-III pyridoxal-phosphate-dependent aminotransferase family.</text>
</comment>
<dbReference type="InterPro" id="IPR050103">
    <property type="entry name" value="Class-III_PLP-dep_AT"/>
</dbReference>
<protein>
    <submittedName>
        <fullName evidence="6">Ornithinee aminotransferase</fullName>
    </submittedName>
</protein>
<dbReference type="InterPro" id="IPR015421">
    <property type="entry name" value="PyrdxlP-dep_Trfase_major"/>
</dbReference>
<organism evidence="6 7">
    <name type="scientific">Pseudomonas fluorescens</name>
    <dbReference type="NCBI Taxonomy" id="294"/>
    <lineage>
        <taxon>Bacteria</taxon>
        <taxon>Pseudomonadati</taxon>
        <taxon>Pseudomonadota</taxon>
        <taxon>Gammaproteobacteria</taxon>
        <taxon>Pseudomonadales</taxon>
        <taxon>Pseudomonadaceae</taxon>
        <taxon>Pseudomonas</taxon>
    </lineage>
</organism>
<accession>A0A0N9WKQ8</accession>
<reference evidence="6 7" key="2">
    <citation type="journal article" date="2018" name="Nature">
        <title>Mutant phenotypes for thousands of bacterial genes of unknown function.</title>
        <authorList>
            <person name="Price M.N."/>
            <person name="Wetmore K.M."/>
            <person name="Waters R.J."/>
            <person name="Callaghan M."/>
            <person name="Ray J."/>
            <person name="Liu H."/>
            <person name="Kuehl J.V."/>
            <person name="Melnyk R.A."/>
            <person name="Lamson J.S."/>
            <person name="Suh Y."/>
            <person name="Carlson H.K."/>
            <person name="Esquivel Z."/>
            <person name="Sadeeshkumar H."/>
            <person name="Chakraborty R."/>
            <person name="Zane G.M."/>
            <person name="Rubin B.E."/>
            <person name="Wall J.D."/>
            <person name="Visel A."/>
            <person name="Bristow J."/>
            <person name="Blow M.J."/>
            <person name="Arkin A.P."/>
            <person name="Deutschbauer A.M."/>
        </authorList>
    </citation>
    <scope>NUCLEOTIDE SEQUENCE [LARGE SCALE GENOMIC DNA]</scope>
    <source>
        <strain evidence="6 7">FW300-N2E3</strain>
    </source>
</reference>
<evidence type="ECO:0000256" key="2">
    <source>
        <dbReference type="ARBA" id="ARBA00022576"/>
    </source>
</evidence>
<dbReference type="PANTHER" id="PTHR11986:SF79">
    <property type="entry name" value="ACETYLORNITHINE AMINOTRANSFERASE, MITOCHONDRIAL"/>
    <property type="match status" value="1"/>
</dbReference>
<dbReference type="OrthoDB" id="9801052at2"/>
<dbReference type="Gene3D" id="3.90.1150.10">
    <property type="entry name" value="Aspartate Aminotransferase, domain 1"/>
    <property type="match status" value="1"/>
</dbReference>
<keyword evidence="4 5" id="KW-0663">Pyridoxal phosphate</keyword>